<dbReference type="SMART" id="SM00271">
    <property type="entry name" value="DnaJ"/>
    <property type="match status" value="1"/>
</dbReference>
<dbReference type="InterPro" id="IPR051938">
    <property type="entry name" value="Apopto_cytoskel_mod"/>
</dbReference>
<dbReference type="Gene3D" id="1.10.287.110">
    <property type="entry name" value="DnaJ domain"/>
    <property type="match status" value="1"/>
</dbReference>
<dbReference type="PROSITE" id="PS00636">
    <property type="entry name" value="DNAJ_1"/>
    <property type="match status" value="1"/>
</dbReference>
<dbReference type="GO" id="GO:0051082">
    <property type="term" value="F:unfolded protein binding"/>
    <property type="evidence" value="ECO:0007669"/>
    <property type="project" value="InterPro"/>
</dbReference>
<dbReference type="CDD" id="cd06257">
    <property type="entry name" value="DnaJ"/>
    <property type="match status" value="1"/>
</dbReference>
<dbReference type="GO" id="GO:0006260">
    <property type="term" value="P:DNA replication"/>
    <property type="evidence" value="ECO:0007669"/>
    <property type="project" value="UniProtKB-KW"/>
</dbReference>
<evidence type="ECO:0000256" key="6">
    <source>
        <dbReference type="ARBA" id="ARBA00023186"/>
    </source>
</evidence>
<reference evidence="10 11" key="1">
    <citation type="submission" date="2018-08" db="EMBL/GenBank/DDBJ databases">
        <title>A genome reference for cultivated species of the human gut microbiota.</title>
        <authorList>
            <person name="Zou Y."/>
            <person name="Xue W."/>
            <person name="Luo G."/>
        </authorList>
    </citation>
    <scope>NUCLEOTIDE SEQUENCE [LARGE SCALE GENOMIC DNA]</scope>
    <source>
        <strain evidence="9 11">AM40-15AC</strain>
        <strain evidence="8 10">TM09-19AC</strain>
    </source>
</reference>
<accession>A0A3E4FA51</accession>
<dbReference type="InterPro" id="IPR001623">
    <property type="entry name" value="DnaJ_domain"/>
</dbReference>
<keyword evidence="6" id="KW-0143">Chaperone</keyword>
<evidence type="ECO:0000259" key="7">
    <source>
        <dbReference type="PROSITE" id="PS50076"/>
    </source>
</evidence>
<evidence type="ECO:0000313" key="8">
    <source>
        <dbReference type="EMBL" id="RGI86635.1"/>
    </source>
</evidence>
<dbReference type="PANTHER" id="PTHR44145">
    <property type="entry name" value="DNAJ HOMOLOG SUBFAMILY A MEMBER 3, MITOCHONDRIAL"/>
    <property type="match status" value="1"/>
</dbReference>
<dbReference type="FunFam" id="2.60.260.20:FF:000009">
    <property type="entry name" value="Putative Mitochondrial DnaJ chaperone"/>
    <property type="match status" value="1"/>
</dbReference>
<protein>
    <submittedName>
        <fullName evidence="8">J domain-containing protein</fullName>
    </submittedName>
</protein>
<dbReference type="CDD" id="cd10747">
    <property type="entry name" value="DnaJ_C"/>
    <property type="match status" value="1"/>
</dbReference>
<dbReference type="GO" id="GO:0006457">
    <property type="term" value="P:protein folding"/>
    <property type="evidence" value="ECO:0007669"/>
    <property type="project" value="InterPro"/>
</dbReference>
<keyword evidence="3" id="KW-0677">Repeat</keyword>
<dbReference type="RefSeq" id="WP_117494000.1">
    <property type="nucleotide sequence ID" value="NZ_QSGQ01000003.1"/>
</dbReference>
<dbReference type="PROSITE" id="PS50076">
    <property type="entry name" value="DNAJ_2"/>
    <property type="match status" value="1"/>
</dbReference>
<dbReference type="EMBL" id="QSOI01000001">
    <property type="protein sequence ID" value="RGI86635.1"/>
    <property type="molecule type" value="Genomic_DNA"/>
</dbReference>
<dbReference type="InterPro" id="IPR018253">
    <property type="entry name" value="DnaJ_domain_CS"/>
</dbReference>
<dbReference type="SUPFAM" id="SSF49493">
    <property type="entry name" value="HSP40/DnaJ peptide-binding domain"/>
    <property type="match status" value="2"/>
</dbReference>
<dbReference type="Pfam" id="PF01556">
    <property type="entry name" value="DnaJ_C"/>
    <property type="match status" value="1"/>
</dbReference>
<dbReference type="EMBL" id="QSGQ01000003">
    <property type="protein sequence ID" value="RHB40746.1"/>
    <property type="molecule type" value="Genomic_DNA"/>
</dbReference>
<evidence type="ECO:0000256" key="4">
    <source>
        <dbReference type="ARBA" id="ARBA00022771"/>
    </source>
</evidence>
<evidence type="ECO:0000313" key="9">
    <source>
        <dbReference type="EMBL" id="RHB40746.1"/>
    </source>
</evidence>
<evidence type="ECO:0000313" key="10">
    <source>
        <dbReference type="Proteomes" id="UP000260664"/>
    </source>
</evidence>
<evidence type="ECO:0000256" key="3">
    <source>
        <dbReference type="ARBA" id="ARBA00022737"/>
    </source>
</evidence>
<evidence type="ECO:0000256" key="5">
    <source>
        <dbReference type="ARBA" id="ARBA00022833"/>
    </source>
</evidence>
<dbReference type="AlphaFoldDB" id="A0A3E4FA51"/>
<name>A0A3E4FA51_9FIRM</name>
<dbReference type="InterPro" id="IPR036869">
    <property type="entry name" value="J_dom_sf"/>
</dbReference>
<sequence length="371" mass="39034">MSAKRDYYEVLGVSRDADKNTIKKAYRKLAKKYHPDTNQGNAQAAERFKEATEAYNILSDPEKKKMYDQFGHAAFDGSGAAGGAYGGAYSRNGGGTYQYAGPDGTFHEYHFEGNGDMDDFLKNIFGGSFGGFGGATRSSSKGSRSGFSGSGFGRSGFGGTGFSGSGFGGSGFSGSGFGESGSYGNYSQDGADVTAEITVGFDEAAFGCEKVIHLTENNGKAVGKALKVKIPAGIDTGKSIRLRGKGNPGINGGKAGDLLLKVKVASKPGYERKGMDVYTTVRVPFTTAVLGGEAKVETLHGNVLCKINPGTQSGTKIRLRGKGIVSMKDKNQYGDQYVTVQIDVPGNLSEEAKRKLREFEVACKKGQQGVA</sequence>
<gene>
    <name evidence="9" type="ORF">DW885_06700</name>
    <name evidence="8" type="ORF">DXD84_00245</name>
</gene>
<dbReference type="PRINTS" id="PR00625">
    <property type="entry name" value="JDOMAIN"/>
</dbReference>
<keyword evidence="1" id="KW-0235">DNA replication</keyword>
<dbReference type="GO" id="GO:0008270">
    <property type="term" value="F:zinc ion binding"/>
    <property type="evidence" value="ECO:0007669"/>
    <property type="project" value="UniProtKB-KW"/>
</dbReference>
<dbReference type="SUPFAM" id="SSF46565">
    <property type="entry name" value="Chaperone J-domain"/>
    <property type="match status" value="1"/>
</dbReference>
<dbReference type="Proteomes" id="UP000284883">
    <property type="component" value="Unassembled WGS sequence"/>
</dbReference>
<evidence type="ECO:0000256" key="1">
    <source>
        <dbReference type="ARBA" id="ARBA00022705"/>
    </source>
</evidence>
<dbReference type="FunFam" id="2.60.260.20:FF:000005">
    <property type="entry name" value="Chaperone protein dnaJ 1, mitochondrial"/>
    <property type="match status" value="1"/>
</dbReference>
<feature type="domain" description="J" evidence="7">
    <location>
        <begin position="6"/>
        <end position="71"/>
    </location>
</feature>
<keyword evidence="2" id="KW-0479">Metal-binding</keyword>
<keyword evidence="4" id="KW-0863">Zinc-finger</keyword>
<dbReference type="InterPro" id="IPR008971">
    <property type="entry name" value="HSP40/DnaJ_pept-bd"/>
</dbReference>
<evidence type="ECO:0000313" key="11">
    <source>
        <dbReference type="Proteomes" id="UP000284883"/>
    </source>
</evidence>
<dbReference type="Proteomes" id="UP000260664">
    <property type="component" value="Unassembled WGS sequence"/>
</dbReference>
<keyword evidence="5" id="KW-0862">Zinc</keyword>
<dbReference type="InterPro" id="IPR002939">
    <property type="entry name" value="DnaJ_C"/>
</dbReference>
<organism evidence="8 10">
    <name type="scientific">Dorea formicigenerans</name>
    <dbReference type="NCBI Taxonomy" id="39486"/>
    <lineage>
        <taxon>Bacteria</taxon>
        <taxon>Bacillati</taxon>
        <taxon>Bacillota</taxon>
        <taxon>Clostridia</taxon>
        <taxon>Lachnospirales</taxon>
        <taxon>Lachnospiraceae</taxon>
        <taxon>Dorea</taxon>
    </lineage>
</organism>
<proteinExistence type="predicted"/>
<comment type="caution">
    <text evidence="8">The sequence shown here is derived from an EMBL/GenBank/DDBJ whole genome shotgun (WGS) entry which is preliminary data.</text>
</comment>
<dbReference type="PANTHER" id="PTHR44145:SF3">
    <property type="entry name" value="DNAJ HOMOLOG SUBFAMILY A MEMBER 3, MITOCHONDRIAL"/>
    <property type="match status" value="1"/>
</dbReference>
<evidence type="ECO:0000256" key="2">
    <source>
        <dbReference type="ARBA" id="ARBA00022723"/>
    </source>
</evidence>
<dbReference type="Gene3D" id="2.60.260.20">
    <property type="entry name" value="Urease metallochaperone UreE, N-terminal domain"/>
    <property type="match status" value="2"/>
</dbReference>
<dbReference type="Pfam" id="PF00226">
    <property type="entry name" value="DnaJ"/>
    <property type="match status" value="1"/>
</dbReference>